<evidence type="ECO:0000256" key="4">
    <source>
        <dbReference type="HAMAP-Rule" id="MF_00528"/>
    </source>
</evidence>
<dbReference type="Proteomes" id="UP000007581">
    <property type="component" value="Chromosome"/>
</dbReference>
<dbReference type="RefSeq" id="WP_011191232.1">
    <property type="nucleotide sequence ID" value="NC_017066.1"/>
</dbReference>
<protein>
    <recommendedName>
        <fullName evidence="4">Nucleoside triphosphate pyrophosphatase</fullName>
        <ecNumber evidence="4">3.6.1.9</ecNumber>
    </recommendedName>
    <alternativeName>
        <fullName evidence="4">Nucleotide pyrophosphatase</fullName>
        <shortName evidence="4">Nucleotide PPase</shortName>
    </alternativeName>
</protein>
<keyword evidence="6" id="KW-1185">Reference proteome</keyword>
<proteinExistence type="inferred from homology"/>
<evidence type="ECO:0000256" key="3">
    <source>
        <dbReference type="ARBA" id="ARBA00023080"/>
    </source>
</evidence>
<dbReference type="InterPro" id="IPR029001">
    <property type="entry name" value="ITPase-like_fam"/>
</dbReference>
<organism evidence="5 6">
    <name type="scientific">Rickettsia typhi str. TH1527</name>
    <dbReference type="NCBI Taxonomy" id="1003201"/>
    <lineage>
        <taxon>Bacteria</taxon>
        <taxon>Pseudomonadati</taxon>
        <taxon>Pseudomonadota</taxon>
        <taxon>Alphaproteobacteria</taxon>
        <taxon>Rickettsiales</taxon>
        <taxon>Rickettsiaceae</taxon>
        <taxon>Rickettsieae</taxon>
        <taxon>Rickettsia</taxon>
        <taxon>typhus group</taxon>
    </lineage>
</organism>
<comment type="caution">
    <text evidence="4">Lacks conserved residue(s) required for the propagation of feature annotation.</text>
</comment>
<evidence type="ECO:0000256" key="1">
    <source>
        <dbReference type="ARBA" id="ARBA00001968"/>
    </source>
</evidence>
<dbReference type="EMBL" id="CP003397">
    <property type="protein sequence ID" value="AFE54636.1"/>
    <property type="molecule type" value="Genomic_DNA"/>
</dbReference>
<comment type="cofactor">
    <cofactor evidence="1 4">
        <name>a divalent metal cation</name>
        <dbReference type="ChEBI" id="CHEBI:60240"/>
    </cofactor>
</comment>
<comment type="catalytic activity">
    <reaction evidence="4">
        <text>a ribonucleoside 5'-triphosphate + H2O = a ribonucleoside 5'-phosphate + diphosphate + H(+)</text>
        <dbReference type="Rhea" id="RHEA:23996"/>
        <dbReference type="ChEBI" id="CHEBI:15377"/>
        <dbReference type="ChEBI" id="CHEBI:15378"/>
        <dbReference type="ChEBI" id="CHEBI:33019"/>
        <dbReference type="ChEBI" id="CHEBI:58043"/>
        <dbReference type="ChEBI" id="CHEBI:61557"/>
        <dbReference type="EC" id="3.6.1.9"/>
    </reaction>
</comment>
<dbReference type="PANTHER" id="PTHR43213">
    <property type="entry name" value="BIFUNCTIONAL DTTP/UTP PYROPHOSPHATASE/METHYLTRANSFERASE PROTEIN-RELATED"/>
    <property type="match status" value="1"/>
</dbReference>
<dbReference type="InterPro" id="IPR003697">
    <property type="entry name" value="Maf-like"/>
</dbReference>
<gene>
    <name evidence="5" type="ORF">RTTH1527_03855</name>
</gene>
<feature type="active site" description="Proton acceptor" evidence="4">
    <location>
        <position position="77"/>
    </location>
</feature>
<evidence type="ECO:0000313" key="6">
    <source>
        <dbReference type="Proteomes" id="UP000007581"/>
    </source>
</evidence>
<name>A0ABM5MVP3_RICTP</name>
<dbReference type="Pfam" id="PF02545">
    <property type="entry name" value="Maf"/>
    <property type="match status" value="1"/>
</dbReference>
<dbReference type="CDD" id="cd00555">
    <property type="entry name" value="Maf"/>
    <property type="match status" value="1"/>
</dbReference>
<sequence length="227" mass="25130">MKQHIKNLPIILASSSLTRVELLDRIKIIPAQIIPADIDETPNLRELPAPLAIRLAYGKAIKVASQIEKSSIIIAADTVAAVGRRILPKATTYEEVKHCIKMVSGRRHRVYTGLCIIKKENNQLTFRQKIVQTIIKFKKLSDEEINFYSSLDEGIDKAGGCKISGYAEAFISFISGSYSNIMGLPLFETVNALTSLGFRYSDNTANVCKDLSTKSMVQNHFGKPSIS</sequence>
<comment type="subcellular location">
    <subcellularLocation>
        <location evidence="4">Cytoplasm</location>
    </subcellularLocation>
</comment>
<reference evidence="5" key="1">
    <citation type="submission" date="2012-03" db="EMBL/GenBank/DDBJ databases">
        <authorList>
            <person name="Johnson S.L."/>
            <person name="Sims D."/>
            <person name="Han S."/>
            <person name="Bruce D.C."/>
            <person name="Dasch G.A."/>
        </authorList>
    </citation>
    <scope>NUCLEOTIDE SEQUENCE [LARGE SCALE GENOMIC DNA]</scope>
    <source>
        <strain evidence="5">TH1527</strain>
    </source>
</reference>
<keyword evidence="4" id="KW-0963">Cytoplasm</keyword>
<evidence type="ECO:0000313" key="5">
    <source>
        <dbReference type="EMBL" id="AFE54636.1"/>
    </source>
</evidence>
<dbReference type="PANTHER" id="PTHR43213:SF5">
    <property type="entry name" value="BIFUNCTIONAL DTTP_UTP PYROPHOSPHATASE_METHYLTRANSFERASE PROTEIN-RELATED"/>
    <property type="match status" value="1"/>
</dbReference>
<keyword evidence="3 4" id="KW-0546">Nucleotide metabolism</keyword>
<keyword evidence="2 4" id="KW-0378">Hydrolase</keyword>
<comment type="similarity">
    <text evidence="4">Belongs to the Maf family.</text>
</comment>
<dbReference type="EC" id="3.6.1.9" evidence="4"/>
<dbReference type="SUPFAM" id="SSF52972">
    <property type="entry name" value="ITPase-like"/>
    <property type="match status" value="1"/>
</dbReference>
<dbReference type="HAMAP" id="MF_00528">
    <property type="entry name" value="Maf"/>
    <property type="match status" value="1"/>
</dbReference>
<dbReference type="PIRSF" id="PIRSF006305">
    <property type="entry name" value="Maf"/>
    <property type="match status" value="1"/>
</dbReference>
<dbReference type="NCBIfam" id="TIGR00172">
    <property type="entry name" value="maf"/>
    <property type="match status" value="1"/>
</dbReference>
<comment type="catalytic activity">
    <reaction evidence="4">
        <text>a 2'-deoxyribonucleoside 5'-triphosphate + H2O = a 2'-deoxyribonucleoside 5'-phosphate + diphosphate + H(+)</text>
        <dbReference type="Rhea" id="RHEA:44644"/>
        <dbReference type="ChEBI" id="CHEBI:15377"/>
        <dbReference type="ChEBI" id="CHEBI:15378"/>
        <dbReference type="ChEBI" id="CHEBI:33019"/>
        <dbReference type="ChEBI" id="CHEBI:61560"/>
        <dbReference type="ChEBI" id="CHEBI:65317"/>
        <dbReference type="EC" id="3.6.1.9"/>
    </reaction>
</comment>
<accession>A0ABM5MVP3</accession>
<comment type="function">
    <text evidence="4">Nucleoside triphosphate pyrophosphatase. May have a dual role in cell division arrest and in preventing the incorporation of modified nucleotides into cellular nucleic acids.</text>
</comment>
<dbReference type="Gene3D" id="3.90.950.10">
    <property type="match status" value="1"/>
</dbReference>
<evidence type="ECO:0000256" key="2">
    <source>
        <dbReference type="ARBA" id="ARBA00022801"/>
    </source>
</evidence>